<accession>A0A1G2K6X3</accession>
<comment type="caution">
    <text evidence="8">The sequence shown here is derived from an EMBL/GenBank/DDBJ whole genome shotgun (WGS) entry which is preliminary data.</text>
</comment>
<dbReference type="AlphaFoldDB" id="A0A1G2K6X3"/>
<protein>
    <recommendedName>
        <fullName evidence="7">VTT domain-containing protein</fullName>
    </recommendedName>
</protein>
<dbReference type="InterPro" id="IPR051311">
    <property type="entry name" value="DedA_domain"/>
</dbReference>
<evidence type="ECO:0000256" key="6">
    <source>
        <dbReference type="SAM" id="Phobius"/>
    </source>
</evidence>
<sequence length="209" mass="23775">MGILYAFIWLPLESKTAIYTVLFLILIVSGFGIPIPEEATLLVGGYLAYLEFIDFWPTVYILILGIIVADSAGYFFGRLAGAFLTKKLSRFKYANLFFGKTKNYFDTYGERMVLFTRPLLGVRVLVPILAGNFRMNFFKFFIFDALGAIPWTFFLVSASYYFGLGLDFLTEVREIKYVIVTLGIIGVLFLAARIIRKEKAKIQSELPLE</sequence>
<dbReference type="PANTHER" id="PTHR42709">
    <property type="entry name" value="ALKALINE PHOSPHATASE LIKE PROTEIN"/>
    <property type="match status" value="1"/>
</dbReference>
<dbReference type="InterPro" id="IPR032816">
    <property type="entry name" value="VTT_dom"/>
</dbReference>
<evidence type="ECO:0000256" key="1">
    <source>
        <dbReference type="ARBA" id="ARBA00004651"/>
    </source>
</evidence>
<keyword evidence="4 6" id="KW-1133">Transmembrane helix</keyword>
<comment type="subcellular location">
    <subcellularLocation>
        <location evidence="1">Cell membrane</location>
        <topology evidence="1">Multi-pass membrane protein</topology>
    </subcellularLocation>
</comment>
<evidence type="ECO:0000256" key="4">
    <source>
        <dbReference type="ARBA" id="ARBA00022989"/>
    </source>
</evidence>
<gene>
    <name evidence="8" type="ORF">A2847_02125</name>
</gene>
<dbReference type="EMBL" id="MHQD01000045">
    <property type="protein sequence ID" value="OGZ94953.1"/>
    <property type="molecule type" value="Genomic_DNA"/>
</dbReference>
<name>A0A1G2K6X3_9BACT</name>
<keyword evidence="3 6" id="KW-0812">Transmembrane</keyword>
<keyword evidence="5 6" id="KW-0472">Membrane</keyword>
<evidence type="ECO:0000256" key="2">
    <source>
        <dbReference type="ARBA" id="ARBA00022475"/>
    </source>
</evidence>
<feature type="transmembrane region" description="Helical" evidence="6">
    <location>
        <begin position="140"/>
        <end position="163"/>
    </location>
</feature>
<dbReference type="GO" id="GO:0005886">
    <property type="term" value="C:plasma membrane"/>
    <property type="evidence" value="ECO:0007669"/>
    <property type="project" value="UniProtKB-SubCell"/>
</dbReference>
<dbReference type="Pfam" id="PF09335">
    <property type="entry name" value="VTT_dom"/>
    <property type="match status" value="1"/>
</dbReference>
<keyword evidence="2" id="KW-1003">Cell membrane</keyword>
<dbReference type="PANTHER" id="PTHR42709:SF6">
    <property type="entry name" value="UNDECAPRENYL PHOSPHATE TRANSPORTER A"/>
    <property type="match status" value="1"/>
</dbReference>
<evidence type="ECO:0000256" key="5">
    <source>
        <dbReference type="ARBA" id="ARBA00023136"/>
    </source>
</evidence>
<evidence type="ECO:0000313" key="9">
    <source>
        <dbReference type="Proteomes" id="UP000178574"/>
    </source>
</evidence>
<organism evidence="8 9">
    <name type="scientific">Candidatus Sungbacteria bacterium RIFCSPHIGHO2_01_FULL_50_25</name>
    <dbReference type="NCBI Taxonomy" id="1802265"/>
    <lineage>
        <taxon>Bacteria</taxon>
        <taxon>Candidatus Sungiibacteriota</taxon>
    </lineage>
</organism>
<feature type="transmembrane region" description="Helical" evidence="6">
    <location>
        <begin position="55"/>
        <end position="77"/>
    </location>
</feature>
<feature type="transmembrane region" description="Helical" evidence="6">
    <location>
        <begin position="175"/>
        <end position="195"/>
    </location>
</feature>
<proteinExistence type="predicted"/>
<reference evidence="8 9" key="1">
    <citation type="journal article" date="2016" name="Nat. Commun.">
        <title>Thousands of microbial genomes shed light on interconnected biogeochemical processes in an aquifer system.</title>
        <authorList>
            <person name="Anantharaman K."/>
            <person name="Brown C.T."/>
            <person name="Hug L.A."/>
            <person name="Sharon I."/>
            <person name="Castelle C.J."/>
            <person name="Probst A.J."/>
            <person name="Thomas B.C."/>
            <person name="Singh A."/>
            <person name="Wilkins M.J."/>
            <person name="Karaoz U."/>
            <person name="Brodie E.L."/>
            <person name="Williams K.H."/>
            <person name="Hubbard S.S."/>
            <person name="Banfield J.F."/>
        </authorList>
    </citation>
    <scope>NUCLEOTIDE SEQUENCE [LARGE SCALE GENOMIC DNA]</scope>
</reference>
<dbReference type="Proteomes" id="UP000178574">
    <property type="component" value="Unassembled WGS sequence"/>
</dbReference>
<evidence type="ECO:0000259" key="7">
    <source>
        <dbReference type="Pfam" id="PF09335"/>
    </source>
</evidence>
<evidence type="ECO:0000313" key="8">
    <source>
        <dbReference type="EMBL" id="OGZ94953.1"/>
    </source>
</evidence>
<evidence type="ECO:0000256" key="3">
    <source>
        <dbReference type="ARBA" id="ARBA00022692"/>
    </source>
</evidence>
<feature type="domain" description="VTT" evidence="7">
    <location>
        <begin position="35"/>
        <end position="160"/>
    </location>
</feature>
<feature type="transmembrane region" description="Helical" evidence="6">
    <location>
        <begin position="16"/>
        <end position="35"/>
    </location>
</feature>